<dbReference type="InterPro" id="IPR051093">
    <property type="entry name" value="Neuroligin/BSAL"/>
</dbReference>
<feature type="domain" description="Carboxylesterase type B" evidence="3">
    <location>
        <begin position="80"/>
        <end position="298"/>
    </location>
</feature>
<reference evidence="4" key="1">
    <citation type="submission" date="2021-06" db="EMBL/GenBank/DDBJ databases">
        <authorList>
            <person name="Hodson N. C."/>
            <person name="Mongue J. A."/>
            <person name="Jaron S. K."/>
        </authorList>
    </citation>
    <scope>NUCLEOTIDE SEQUENCE</scope>
</reference>
<sequence>MEGTVSLSRDGREFYEWLGIPYARPPVGNLRFQSPGPIDPWSDLLDAKTYGPDCAAIKFLTAEIVGEEDCLYLNVHAPKKAAIISGAAGTPWSFIPPDRAVRTSKSIARRLKCPSEDTEEIAGCLRDLDIKSLLGAITKDMRESFLFKPHLKGEIIGPTLEAFDDEDSFMMQHPFQILSKGKFQKVPLLAGVMADEGLSSAYPYLSDESNLHQFDANMTENIRRICLYSSQTSMDDRISEQIRDYYLFNRKMKISDAEEPSKLIELFSDCFYNKHISRAVDYQRAHANAYIFYFNMKGGPSNTDLMMSLDSTFAYYKYLATYYVKSVLGEAILGSHHYGTESRL</sequence>
<comment type="similarity">
    <text evidence="1">Belongs to the type-B carboxylesterase/lipase family.</text>
</comment>
<comment type="caution">
    <text evidence="4">The sequence shown here is derived from an EMBL/GenBank/DDBJ whole genome shotgun (WGS) entry which is preliminary data.</text>
</comment>
<dbReference type="OrthoDB" id="19653at2759"/>
<evidence type="ECO:0000256" key="2">
    <source>
        <dbReference type="ARBA" id="ARBA00023180"/>
    </source>
</evidence>
<accession>A0A8J2KM74</accession>
<evidence type="ECO:0000259" key="3">
    <source>
        <dbReference type="Pfam" id="PF00135"/>
    </source>
</evidence>
<keyword evidence="5" id="KW-1185">Reference proteome</keyword>
<dbReference type="Pfam" id="PF00135">
    <property type="entry name" value="COesterase"/>
    <property type="match status" value="1"/>
</dbReference>
<name>A0A8J2KM74_9HEXA</name>
<dbReference type="PANTHER" id="PTHR43903">
    <property type="entry name" value="NEUROLIGIN"/>
    <property type="match status" value="1"/>
</dbReference>
<evidence type="ECO:0000313" key="4">
    <source>
        <dbReference type="EMBL" id="CAG7727886.1"/>
    </source>
</evidence>
<dbReference type="AlphaFoldDB" id="A0A8J2KM74"/>
<proteinExistence type="inferred from homology"/>
<keyword evidence="2" id="KW-0325">Glycoprotein</keyword>
<organism evidence="4 5">
    <name type="scientific">Allacma fusca</name>
    <dbReference type="NCBI Taxonomy" id="39272"/>
    <lineage>
        <taxon>Eukaryota</taxon>
        <taxon>Metazoa</taxon>
        <taxon>Ecdysozoa</taxon>
        <taxon>Arthropoda</taxon>
        <taxon>Hexapoda</taxon>
        <taxon>Collembola</taxon>
        <taxon>Symphypleona</taxon>
        <taxon>Sminthuridae</taxon>
        <taxon>Allacma</taxon>
    </lineage>
</organism>
<dbReference type="Proteomes" id="UP000708208">
    <property type="component" value="Unassembled WGS sequence"/>
</dbReference>
<evidence type="ECO:0000313" key="5">
    <source>
        <dbReference type="Proteomes" id="UP000708208"/>
    </source>
</evidence>
<dbReference type="InterPro" id="IPR002018">
    <property type="entry name" value="CarbesteraseB"/>
</dbReference>
<gene>
    <name evidence="4" type="ORF">AFUS01_LOCUS16702</name>
</gene>
<evidence type="ECO:0000256" key="1">
    <source>
        <dbReference type="ARBA" id="ARBA00005964"/>
    </source>
</evidence>
<protein>
    <recommendedName>
        <fullName evidence="3">Carboxylesterase type B domain-containing protein</fullName>
    </recommendedName>
</protein>
<dbReference type="EMBL" id="CAJVCH010154728">
    <property type="protein sequence ID" value="CAG7727886.1"/>
    <property type="molecule type" value="Genomic_DNA"/>
</dbReference>